<keyword evidence="1" id="KW-0472">Membrane</keyword>
<dbReference type="EMBL" id="KK198753">
    <property type="protein sequence ID" value="KCW89136.1"/>
    <property type="molecule type" value="Genomic_DNA"/>
</dbReference>
<gene>
    <name evidence="2" type="ORF">EUGRSUZ_A01451</name>
</gene>
<feature type="transmembrane region" description="Helical" evidence="1">
    <location>
        <begin position="80"/>
        <end position="102"/>
    </location>
</feature>
<accession>A0A059DFE1</accession>
<evidence type="ECO:0000256" key="1">
    <source>
        <dbReference type="SAM" id="Phobius"/>
    </source>
</evidence>
<protein>
    <submittedName>
        <fullName evidence="2">Uncharacterized protein</fullName>
    </submittedName>
</protein>
<sequence length="116" mass="13083">MGSNKGIILEKIKNETVDLNQNRIRIQGSGSGSIPLKAALLGRGRLLPRPFPFPLESILRWTFRMISWTLDYDLASGIQFCYYLFIYFLCSLECLGTVFLLWRLTYVGGANSGRSG</sequence>
<organism evidence="2">
    <name type="scientific">Eucalyptus grandis</name>
    <name type="common">Flooded gum</name>
    <dbReference type="NCBI Taxonomy" id="71139"/>
    <lineage>
        <taxon>Eukaryota</taxon>
        <taxon>Viridiplantae</taxon>
        <taxon>Streptophyta</taxon>
        <taxon>Embryophyta</taxon>
        <taxon>Tracheophyta</taxon>
        <taxon>Spermatophyta</taxon>
        <taxon>Magnoliopsida</taxon>
        <taxon>eudicotyledons</taxon>
        <taxon>Gunneridae</taxon>
        <taxon>Pentapetalae</taxon>
        <taxon>rosids</taxon>
        <taxon>malvids</taxon>
        <taxon>Myrtales</taxon>
        <taxon>Myrtaceae</taxon>
        <taxon>Myrtoideae</taxon>
        <taxon>Eucalypteae</taxon>
        <taxon>Eucalyptus</taxon>
    </lineage>
</organism>
<name>A0A059DFE1_EUCGR</name>
<keyword evidence="1" id="KW-1133">Transmembrane helix</keyword>
<keyword evidence="1" id="KW-0812">Transmembrane</keyword>
<dbReference type="Gramene" id="KCW89136">
    <property type="protein sequence ID" value="KCW89136"/>
    <property type="gene ID" value="EUGRSUZ_A01451"/>
</dbReference>
<proteinExistence type="predicted"/>
<evidence type="ECO:0000313" key="2">
    <source>
        <dbReference type="EMBL" id="KCW89136.1"/>
    </source>
</evidence>
<reference evidence="2" key="1">
    <citation type="submission" date="2013-07" db="EMBL/GenBank/DDBJ databases">
        <title>The genome of Eucalyptus grandis.</title>
        <authorList>
            <person name="Schmutz J."/>
            <person name="Hayes R."/>
            <person name="Myburg A."/>
            <person name="Tuskan G."/>
            <person name="Grattapaglia D."/>
            <person name="Rokhsar D.S."/>
        </authorList>
    </citation>
    <scope>NUCLEOTIDE SEQUENCE</scope>
    <source>
        <tissue evidence="2">Leaf extractions</tissue>
    </source>
</reference>
<dbReference type="AlphaFoldDB" id="A0A059DFE1"/>
<dbReference type="InParanoid" id="A0A059DFE1"/>